<dbReference type="Gene3D" id="1.25.40.10">
    <property type="entry name" value="Tetratricopeptide repeat domain"/>
    <property type="match status" value="3"/>
</dbReference>
<protein>
    <submittedName>
        <fullName evidence="3">Tetratricopeptide repeat protein</fullName>
    </submittedName>
</protein>
<dbReference type="InterPro" id="IPR019734">
    <property type="entry name" value="TPR_rpt"/>
</dbReference>
<reference evidence="4" key="1">
    <citation type="journal article" date="2019" name="Int. J. Syst. Evol. Microbiol.">
        <title>The Global Catalogue of Microorganisms (GCM) 10K type strain sequencing project: providing services to taxonomists for standard genome sequencing and annotation.</title>
        <authorList>
            <consortium name="The Broad Institute Genomics Platform"/>
            <consortium name="The Broad Institute Genome Sequencing Center for Infectious Disease"/>
            <person name="Wu L."/>
            <person name="Ma J."/>
        </authorList>
    </citation>
    <scope>NUCLEOTIDE SEQUENCE [LARGE SCALE GENOMIC DNA]</scope>
    <source>
        <strain evidence="4">CCUG 52468</strain>
    </source>
</reference>
<dbReference type="SMART" id="SM00028">
    <property type="entry name" value="TPR"/>
    <property type="match status" value="4"/>
</dbReference>
<evidence type="ECO:0000313" key="4">
    <source>
        <dbReference type="Proteomes" id="UP001597205"/>
    </source>
</evidence>
<proteinExistence type="predicted"/>
<dbReference type="InterPro" id="IPR011990">
    <property type="entry name" value="TPR-like_helical_dom_sf"/>
</dbReference>
<feature type="signal peptide" evidence="2">
    <location>
        <begin position="1"/>
        <end position="23"/>
    </location>
</feature>
<dbReference type="RefSeq" id="WP_380898040.1">
    <property type="nucleotide sequence ID" value="NZ_JBHTKY010000028.1"/>
</dbReference>
<evidence type="ECO:0000256" key="2">
    <source>
        <dbReference type="SAM" id="SignalP"/>
    </source>
</evidence>
<feature type="repeat" description="TPR" evidence="1">
    <location>
        <begin position="539"/>
        <end position="572"/>
    </location>
</feature>
<comment type="caution">
    <text evidence="3">The sequence shown here is derived from an EMBL/GenBank/DDBJ whole genome shotgun (WGS) entry which is preliminary data.</text>
</comment>
<dbReference type="EMBL" id="JBHTKY010000028">
    <property type="protein sequence ID" value="MFD1166989.1"/>
    <property type="molecule type" value="Genomic_DNA"/>
</dbReference>
<accession>A0ABW3RP39</accession>
<dbReference type="Proteomes" id="UP001597205">
    <property type="component" value="Unassembled WGS sequence"/>
</dbReference>
<evidence type="ECO:0000313" key="3">
    <source>
        <dbReference type="EMBL" id="MFD1166989.1"/>
    </source>
</evidence>
<dbReference type="SUPFAM" id="SSF81901">
    <property type="entry name" value="HCP-like"/>
    <property type="match status" value="2"/>
</dbReference>
<keyword evidence="2" id="KW-0732">Signal</keyword>
<name>A0ABW3RP39_9SPHI</name>
<keyword evidence="1" id="KW-0802">TPR repeat</keyword>
<dbReference type="PROSITE" id="PS50005">
    <property type="entry name" value="TPR"/>
    <property type="match status" value="1"/>
</dbReference>
<keyword evidence="4" id="KW-1185">Reference proteome</keyword>
<feature type="chain" id="PRO_5046322327" evidence="2">
    <location>
        <begin position="24"/>
        <end position="583"/>
    </location>
</feature>
<organism evidence="3 4">
    <name type="scientific">Sphingobacterium daejeonense</name>
    <dbReference type="NCBI Taxonomy" id="371142"/>
    <lineage>
        <taxon>Bacteria</taxon>
        <taxon>Pseudomonadati</taxon>
        <taxon>Bacteroidota</taxon>
        <taxon>Sphingobacteriia</taxon>
        <taxon>Sphingobacteriales</taxon>
        <taxon>Sphingobacteriaceae</taxon>
        <taxon>Sphingobacterium</taxon>
    </lineage>
</organism>
<evidence type="ECO:0000256" key="1">
    <source>
        <dbReference type="PROSITE-ProRule" id="PRU00339"/>
    </source>
</evidence>
<sequence>MTNSKLFLSLLVAGAVATGTAQAQSLKDAKAAIQAEQYDKAKAMLQNLVQKKAKDGENYFYLGRIHLINDKIDSAQIVFQEGVTNAPKEKLNTVGLGIVDLEKGDVAAAETKFATAAQGVGKKEYEVPYYIGRGYIDAPKPDYKKAVEYLTKAKELNAKDPMIPTALGDAYAGLRESSPAYVAYRDALALDEKLLAPKIGQAIISRRAQAYDVVLEQLTTLAGENPEYGPIYRELAETYYLSSIKAPEEQYREINQKAVDNYKKYLSLTGDASTDAKVRYADFLVYSGNYDELKTVAQELSTVEGVDAKVYRYLGYISFLQDKDYAKSLEYMTTLFSKVDTARLIGRDYLYAGLANIIAGDAAKGAEYLKVAETKQTEDENYDEEISETAFEYFKNGENEIAAKIFTIPASNDSSDYFYDSNFYLGQIEYGIGSKLVTVPEGTELTPEEVAAKMTEAKPHLDAAVKSLGIVGDATKKEVVDKYKIPALYYKGLTELALDNVMYDPENAKGIFVDSFTKLLAAISASGKAEEEANKTYAADAHNYIGYFAYLKGDNAKAKAEFAETLKLKPEDPFATQMVEAVK</sequence>
<gene>
    <name evidence="3" type="ORF">ACFQ2C_15380</name>
</gene>